<keyword evidence="5" id="KW-0325">Glycoprotein</keyword>
<evidence type="ECO:0000256" key="6">
    <source>
        <dbReference type="SAM" id="MobiDB-lite"/>
    </source>
</evidence>
<dbReference type="InterPro" id="IPR003406">
    <property type="entry name" value="Glyco_trans_14"/>
</dbReference>
<feature type="non-terminal residue" evidence="7">
    <location>
        <position position="1"/>
    </location>
</feature>
<comment type="caution">
    <text evidence="7">The sequence shown here is derived from an EMBL/GenBank/DDBJ whole genome shotgun (WGS) entry which is preliminary data.</text>
</comment>
<keyword evidence="8" id="KW-1185">Reference proteome</keyword>
<evidence type="ECO:0000256" key="5">
    <source>
        <dbReference type="ARBA" id="ARBA00023180"/>
    </source>
</evidence>
<dbReference type="GO" id="GO:0016020">
    <property type="term" value="C:membrane"/>
    <property type="evidence" value="ECO:0007669"/>
    <property type="project" value="UniProtKB-SubCell"/>
</dbReference>
<dbReference type="PANTHER" id="PTHR31042">
    <property type="entry name" value="CORE-2/I-BRANCHING BETA-1,6-N-ACETYLGLUCOSAMINYLTRANSFERASE FAMILY PROTEIN-RELATED"/>
    <property type="match status" value="1"/>
</dbReference>
<dbReference type="PANTHER" id="PTHR31042:SF77">
    <property type="entry name" value="GLYCOSYLTRANSFERASE"/>
    <property type="match status" value="1"/>
</dbReference>
<dbReference type="Proteomes" id="UP001370490">
    <property type="component" value="Unassembled WGS sequence"/>
</dbReference>
<comment type="subcellular location">
    <subcellularLocation>
        <location evidence="1">Membrane</location>
        <topology evidence="1">Single-pass type II membrane protein</topology>
    </subcellularLocation>
</comment>
<keyword evidence="3 7" id="KW-0808">Transferase</keyword>
<gene>
    <name evidence="7" type="ORF">RJ641_014879</name>
</gene>
<name>A0AAN8V025_9MAGN</name>
<evidence type="ECO:0000256" key="1">
    <source>
        <dbReference type="ARBA" id="ARBA00004606"/>
    </source>
</evidence>
<evidence type="ECO:0000256" key="4">
    <source>
        <dbReference type="ARBA" id="ARBA00023136"/>
    </source>
</evidence>
<dbReference type="AlphaFoldDB" id="A0AAN8V025"/>
<keyword evidence="4" id="KW-0472">Membrane</keyword>
<dbReference type="Pfam" id="PF02485">
    <property type="entry name" value="Branch"/>
    <property type="match status" value="1"/>
</dbReference>
<proteinExistence type="predicted"/>
<organism evidence="7 8">
    <name type="scientific">Dillenia turbinata</name>
    <dbReference type="NCBI Taxonomy" id="194707"/>
    <lineage>
        <taxon>Eukaryota</taxon>
        <taxon>Viridiplantae</taxon>
        <taxon>Streptophyta</taxon>
        <taxon>Embryophyta</taxon>
        <taxon>Tracheophyta</taxon>
        <taxon>Spermatophyta</taxon>
        <taxon>Magnoliopsida</taxon>
        <taxon>eudicotyledons</taxon>
        <taxon>Gunneridae</taxon>
        <taxon>Pentapetalae</taxon>
        <taxon>Dilleniales</taxon>
        <taxon>Dilleniaceae</taxon>
        <taxon>Dillenia</taxon>
    </lineage>
</organism>
<dbReference type="InterPro" id="IPR044174">
    <property type="entry name" value="BC10-like"/>
</dbReference>
<keyword evidence="2" id="KW-0328">Glycosyltransferase</keyword>
<evidence type="ECO:0000256" key="3">
    <source>
        <dbReference type="ARBA" id="ARBA00022679"/>
    </source>
</evidence>
<dbReference type="EMBL" id="JBAMMX010000020">
    <property type="protein sequence ID" value="KAK6921201.1"/>
    <property type="molecule type" value="Genomic_DNA"/>
</dbReference>
<feature type="compositionally biased region" description="Pro residues" evidence="6">
    <location>
        <begin position="29"/>
        <end position="48"/>
    </location>
</feature>
<dbReference type="GO" id="GO:0016757">
    <property type="term" value="F:glycosyltransferase activity"/>
    <property type="evidence" value="ECO:0007669"/>
    <property type="project" value="UniProtKB-KW"/>
</dbReference>
<accession>A0AAN8V025</accession>
<reference evidence="7 8" key="1">
    <citation type="submission" date="2023-12" db="EMBL/GenBank/DDBJ databases">
        <title>A high-quality genome assembly for Dillenia turbinata (Dilleniales).</title>
        <authorList>
            <person name="Chanderbali A."/>
        </authorList>
    </citation>
    <scope>NUCLEOTIDE SEQUENCE [LARGE SCALE GENOMIC DNA]</scope>
    <source>
        <strain evidence="7">LSX21</strain>
        <tissue evidence="7">Leaf</tissue>
    </source>
</reference>
<evidence type="ECO:0000313" key="7">
    <source>
        <dbReference type="EMBL" id="KAK6921201.1"/>
    </source>
</evidence>
<sequence>SFTFNFQATILSPLPSAPPELLLQQTFSPLPPPPSLSPPLPMPPPPPSSNMMNTLLTHKMDEDELFWRASMVPTIPTYPDKRVPKVAFMFLTKGPSPLSPLWEKFFKGNERLYSIYVHTHPSFNMSVPEDSVFYRRRIPSKVRVWWNGENQAWWTAERPIIANALLDCNNERFVLLSESCIPL</sequence>
<evidence type="ECO:0000256" key="2">
    <source>
        <dbReference type="ARBA" id="ARBA00022676"/>
    </source>
</evidence>
<protein>
    <submittedName>
        <fullName evidence="7">Glycosyl transferase, family 14</fullName>
    </submittedName>
</protein>
<evidence type="ECO:0000313" key="8">
    <source>
        <dbReference type="Proteomes" id="UP001370490"/>
    </source>
</evidence>
<feature type="region of interest" description="Disordered" evidence="6">
    <location>
        <begin position="23"/>
        <end position="49"/>
    </location>
</feature>